<proteinExistence type="predicted"/>
<dbReference type="EMBL" id="JAPMOS010000150">
    <property type="protein sequence ID" value="KAJ4454521.1"/>
    <property type="molecule type" value="Genomic_DNA"/>
</dbReference>
<dbReference type="Proteomes" id="UP001141327">
    <property type="component" value="Unassembled WGS sequence"/>
</dbReference>
<organism evidence="2 3">
    <name type="scientific">Paratrimastix pyriformis</name>
    <dbReference type="NCBI Taxonomy" id="342808"/>
    <lineage>
        <taxon>Eukaryota</taxon>
        <taxon>Metamonada</taxon>
        <taxon>Preaxostyla</taxon>
        <taxon>Paratrimastigidae</taxon>
        <taxon>Paratrimastix</taxon>
    </lineage>
</organism>
<name>A0ABQ8U7X6_9EUKA</name>
<evidence type="ECO:0000256" key="1">
    <source>
        <dbReference type="SAM" id="MobiDB-lite"/>
    </source>
</evidence>
<comment type="caution">
    <text evidence="2">The sequence shown here is derived from an EMBL/GenBank/DDBJ whole genome shotgun (WGS) entry which is preliminary data.</text>
</comment>
<keyword evidence="3" id="KW-1185">Reference proteome</keyword>
<accession>A0ABQ8U7X6</accession>
<evidence type="ECO:0008006" key="4">
    <source>
        <dbReference type="Google" id="ProtNLM"/>
    </source>
</evidence>
<reference evidence="2" key="1">
    <citation type="journal article" date="2022" name="bioRxiv">
        <title>Genomics of Preaxostyla Flagellates Illuminates Evolutionary Transitions and the Path Towards Mitochondrial Loss.</title>
        <authorList>
            <person name="Novak L.V.F."/>
            <person name="Treitli S.C."/>
            <person name="Pyrih J."/>
            <person name="Halakuc P."/>
            <person name="Pipaliya S.V."/>
            <person name="Vacek V."/>
            <person name="Brzon O."/>
            <person name="Soukal P."/>
            <person name="Eme L."/>
            <person name="Dacks J.B."/>
            <person name="Karnkowska A."/>
            <person name="Elias M."/>
            <person name="Hampl V."/>
        </authorList>
    </citation>
    <scope>NUCLEOTIDE SEQUENCE</scope>
    <source>
        <strain evidence="2">RCP-MX</strain>
    </source>
</reference>
<sequence>MLFLAGWATSKGGMGLTMTGLPRSPPPDRAQPVQATRIGHACLRRQVHSRKLPREQRSPRPLTYITSEII</sequence>
<gene>
    <name evidence="2" type="ORF">PAPYR_10744</name>
</gene>
<feature type="region of interest" description="Disordered" evidence="1">
    <location>
        <begin position="14"/>
        <end position="33"/>
    </location>
</feature>
<protein>
    <recommendedName>
        <fullName evidence="4">Secreted protein</fullName>
    </recommendedName>
</protein>
<evidence type="ECO:0000313" key="2">
    <source>
        <dbReference type="EMBL" id="KAJ4454521.1"/>
    </source>
</evidence>
<evidence type="ECO:0000313" key="3">
    <source>
        <dbReference type="Proteomes" id="UP001141327"/>
    </source>
</evidence>